<evidence type="ECO:0000313" key="2">
    <source>
        <dbReference type="Proteomes" id="UP000199696"/>
    </source>
</evidence>
<proteinExistence type="predicted"/>
<name>A0A1C6V092_9ACTN</name>
<dbReference type="EMBL" id="FMHY01000002">
    <property type="protein sequence ID" value="SCL59709.1"/>
    <property type="molecule type" value="Genomic_DNA"/>
</dbReference>
<dbReference type="STRING" id="227316.GA0070604_4123"/>
<accession>A0A1C6V092</accession>
<keyword evidence="2" id="KW-1185">Reference proteome</keyword>
<dbReference type="AlphaFoldDB" id="A0A1C6V092"/>
<dbReference type="OrthoDB" id="3873684at2"/>
<gene>
    <name evidence="1" type="ORF">GA0070604_4123</name>
</gene>
<dbReference type="InterPro" id="IPR036736">
    <property type="entry name" value="ACP-like_sf"/>
</dbReference>
<evidence type="ECO:0000313" key="1">
    <source>
        <dbReference type="EMBL" id="SCL59709.1"/>
    </source>
</evidence>
<dbReference type="SUPFAM" id="SSF47336">
    <property type="entry name" value="ACP-like"/>
    <property type="match status" value="1"/>
</dbReference>
<sequence length="93" mass="9936">MATAENDVEKLAAAGVPDRDAVVAILAAQADRPAGEVPERIDSLGVAWLVYEVERRFGIALDLTDELLASMSTVTGVVRVLREAQRETTGRDG</sequence>
<organism evidence="1 2">
    <name type="scientific">Micromonospora eburnea</name>
    <dbReference type="NCBI Taxonomy" id="227316"/>
    <lineage>
        <taxon>Bacteria</taxon>
        <taxon>Bacillati</taxon>
        <taxon>Actinomycetota</taxon>
        <taxon>Actinomycetes</taxon>
        <taxon>Micromonosporales</taxon>
        <taxon>Micromonosporaceae</taxon>
        <taxon>Micromonospora</taxon>
    </lineage>
</organism>
<dbReference type="Gene3D" id="1.10.1200.10">
    <property type="entry name" value="ACP-like"/>
    <property type="match status" value="1"/>
</dbReference>
<dbReference type="RefSeq" id="WP_091120793.1">
    <property type="nucleotide sequence ID" value="NZ_FMHY01000002.1"/>
</dbReference>
<dbReference type="Proteomes" id="UP000199696">
    <property type="component" value="Unassembled WGS sequence"/>
</dbReference>
<reference evidence="2" key="1">
    <citation type="submission" date="2016-06" db="EMBL/GenBank/DDBJ databases">
        <authorList>
            <person name="Varghese N."/>
            <person name="Submissions Spin"/>
        </authorList>
    </citation>
    <scope>NUCLEOTIDE SEQUENCE [LARGE SCALE GENOMIC DNA]</scope>
    <source>
        <strain evidence="2">DSM 44814</strain>
    </source>
</reference>
<protein>
    <recommendedName>
        <fullName evidence="3">Acyl carrier protein</fullName>
    </recommendedName>
</protein>
<evidence type="ECO:0008006" key="3">
    <source>
        <dbReference type="Google" id="ProtNLM"/>
    </source>
</evidence>